<keyword evidence="2 4" id="KW-0378">Hydrolase</keyword>
<dbReference type="PANTHER" id="PTHR42812">
    <property type="entry name" value="BETA-XYLOSIDASE"/>
    <property type="match status" value="1"/>
</dbReference>
<dbReference type="InterPro" id="IPR013320">
    <property type="entry name" value="ConA-like_dom_sf"/>
</dbReference>
<keyword evidence="7" id="KW-1185">Reference proteome</keyword>
<organism evidence="6 7">
    <name type="scientific">Echinicola jeungdonensis</name>
    <dbReference type="NCBI Taxonomy" id="709343"/>
    <lineage>
        <taxon>Bacteria</taxon>
        <taxon>Pseudomonadati</taxon>
        <taxon>Bacteroidota</taxon>
        <taxon>Cytophagia</taxon>
        <taxon>Cytophagales</taxon>
        <taxon>Cyclobacteriaceae</taxon>
        <taxon>Echinicola</taxon>
    </lineage>
</organism>
<dbReference type="Gene3D" id="2.60.120.200">
    <property type="match status" value="1"/>
</dbReference>
<dbReference type="InterPro" id="IPR023296">
    <property type="entry name" value="Glyco_hydro_beta-prop_sf"/>
</dbReference>
<dbReference type="Pfam" id="PF17851">
    <property type="entry name" value="GH43_C2"/>
    <property type="match status" value="1"/>
</dbReference>
<evidence type="ECO:0000313" key="6">
    <source>
        <dbReference type="EMBL" id="MFB9213070.1"/>
    </source>
</evidence>
<accession>A0ABV5JA75</accession>
<evidence type="ECO:0000259" key="5">
    <source>
        <dbReference type="Pfam" id="PF17851"/>
    </source>
</evidence>
<dbReference type="SUPFAM" id="SSF49899">
    <property type="entry name" value="Concanavalin A-like lectins/glucanases"/>
    <property type="match status" value="1"/>
</dbReference>
<name>A0ABV5JA75_9BACT</name>
<proteinExistence type="inferred from homology"/>
<dbReference type="SUPFAM" id="SSF75005">
    <property type="entry name" value="Arabinanase/levansucrase/invertase"/>
    <property type="match status" value="1"/>
</dbReference>
<dbReference type="Pfam" id="PF04616">
    <property type="entry name" value="Glyco_hydro_43"/>
    <property type="match status" value="1"/>
</dbReference>
<comment type="caution">
    <text evidence="6">The sequence shown here is derived from an EMBL/GenBank/DDBJ whole genome shotgun (WGS) entry which is preliminary data.</text>
</comment>
<reference evidence="6 7" key="1">
    <citation type="submission" date="2024-09" db="EMBL/GenBank/DDBJ databases">
        <authorList>
            <person name="Sun Q."/>
            <person name="Mori K."/>
        </authorList>
    </citation>
    <scope>NUCLEOTIDE SEQUENCE [LARGE SCALE GENOMIC DNA]</scope>
    <source>
        <strain evidence="6 7">CECT 7682</strain>
    </source>
</reference>
<dbReference type="EMBL" id="JBHMEW010000066">
    <property type="protein sequence ID" value="MFB9213070.1"/>
    <property type="molecule type" value="Genomic_DNA"/>
</dbReference>
<dbReference type="RefSeq" id="WP_290247907.1">
    <property type="nucleotide sequence ID" value="NZ_JAUFQT010000001.1"/>
</dbReference>
<dbReference type="CDD" id="cd18617">
    <property type="entry name" value="GH43_XynB-like"/>
    <property type="match status" value="1"/>
</dbReference>
<evidence type="ECO:0000313" key="7">
    <source>
        <dbReference type="Proteomes" id="UP001589654"/>
    </source>
</evidence>
<dbReference type="InterPro" id="IPR041542">
    <property type="entry name" value="GH43_C2"/>
</dbReference>
<dbReference type="Gene3D" id="2.115.10.20">
    <property type="entry name" value="Glycosyl hydrolase domain, family 43"/>
    <property type="match status" value="1"/>
</dbReference>
<evidence type="ECO:0000256" key="2">
    <source>
        <dbReference type="ARBA" id="ARBA00022801"/>
    </source>
</evidence>
<dbReference type="InterPro" id="IPR051795">
    <property type="entry name" value="Glycosyl_Hydrlase_43"/>
</dbReference>
<gene>
    <name evidence="6" type="ORF">ACFFUR_14735</name>
</gene>
<dbReference type="Proteomes" id="UP001589654">
    <property type="component" value="Unassembled WGS sequence"/>
</dbReference>
<evidence type="ECO:0000256" key="4">
    <source>
        <dbReference type="RuleBase" id="RU361187"/>
    </source>
</evidence>
<sequence length="520" mass="58671">MLFGSGLANGQDAPSAFQNPIMPGFGPDPSICRAGDDYYLVNSSFAWFPGIPIYHSKDLVNWKLIGYGITRPEQLNFDGIKDKNGIWAPTIRYHKGLFYISTTCNNCGGNFYITADDPTGEWSDPVWLPEAPGIDPSLFWDDDGRCYYTGNYWNFKGSWPGHCAIWAQELDLEKQKLVGEMKVLTSGHANNASHTEAPHIYKIDGRYLLGTAEGGTNGYHAVTVHHSDAVLGPYTADKINPVLTHRHFGEDYPVQAVGHADLVQIQNGTWWAVVLGKRQIEGHVPLPRETFLCKVTMENGTPIFNPGQGKVLMEQERPDLPWTPIPTEPHRDEFDSDSLALKWYTVRTPTRKFHTLEKGKLTMELRPQVVDSLENASLLIQPTRHFKFSATTKLTFKPTKENEQAGLIIYRTNESYYTLMKEKGRVVLVKKFDGQKKIVLSDPYNKTEVFFNLEVDSLAMQFQFGESPDNMVNIGEVQSLVTLSENEINKFNGTGIGLYATSKGQKSNNKAIFDWFEYKY</sequence>
<dbReference type="PANTHER" id="PTHR42812:SF12">
    <property type="entry name" value="BETA-XYLOSIDASE-RELATED"/>
    <property type="match status" value="1"/>
</dbReference>
<evidence type="ECO:0000256" key="3">
    <source>
        <dbReference type="ARBA" id="ARBA00023295"/>
    </source>
</evidence>
<feature type="domain" description="Beta-xylosidase C-terminal Concanavalin A-like" evidence="5">
    <location>
        <begin position="331"/>
        <end position="519"/>
    </location>
</feature>
<dbReference type="GO" id="GO:0016787">
    <property type="term" value="F:hydrolase activity"/>
    <property type="evidence" value="ECO:0007669"/>
    <property type="project" value="UniProtKB-KW"/>
</dbReference>
<dbReference type="InterPro" id="IPR006710">
    <property type="entry name" value="Glyco_hydro_43"/>
</dbReference>
<comment type="similarity">
    <text evidence="1 4">Belongs to the glycosyl hydrolase 43 family.</text>
</comment>
<keyword evidence="3 4" id="KW-0326">Glycosidase</keyword>
<protein>
    <submittedName>
        <fullName evidence="6">Glycoside hydrolase family 43 protein</fullName>
    </submittedName>
</protein>
<evidence type="ECO:0000256" key="1">
    <source>
        <dbReference type="ARBA" id="ARBA00009865"/>
    </source>
</evidence>